<accession>A0A0R3TGT5</accession>
<gene>
    <name evidence="1" type="ORF">HNAJ_LOCUS6273</name>
</gene>
<dbReference type="EMBL" id="UZAE01006547">
    <property type="protein sequence ID" value="VDO02133.1"/>
    <property type="molecule type" value="Genomic_DNA"/>
</dbReference>
<dbReference type="STRING" id="102285.A0A0R3TGT5"/>
<organism evidence="3">
    <name type="scientific">Rodentolepis nana</name>
    <name type="common">Dwarf tapeworm</name>
    <name type="synonym">Hymenolepis nana</name>
    <dbReference type="NCBI Taxonomy" id="102285"/>
    <lineage>
        <taxon>Eukaryota</taxon>
        <taxon>Metazoa</taxon>
        <taxon>Spiralia</taxon>
        <taxon>Lophotrochozoa</taxon>
        <taxon>Platyhelminthes</taxon>
        <taxon>Cestoda</taxon>
        <taxon>Eucestoda</taxon>
        <taxon>Cyclophyllidea</taxon>
        <taxon>Hymenolepididae</taxon>
        <taxon>Rodentolepis</taxon>
    </lineage>
</organism>
<dbReference type="Proteomes" id="UP000278807">
    <property type="component" value="Unassembled WGS sequence"/>
</dbReference>
<proteinExistence type="predicted"/>
<reference evidence="3" key="1">
    <citation type="submission" date="2017-02" db="UniProtKB">
        <authorList>
            <consortium name="WormBaseParasite"/>
        </authorList>
    </citation>
    <scope>IDENTIFICATION</scope>
</reference>
<keyword evidence="2" id="KW-1185">Reference proteome</keyword>
<dbReference type="WBParaSite" id="HNAJ_0000627601-mRNA-1">
    <property type="protein sequence ID" value="HNAJ_0000627601-mRNA-1"/>
    <property type="gene ID" value="HNAJ_0000627601"/>
</dbReference>
<protein>
    <submittedName>
        <fullName evidence="3">CNH domain-containing protein</fullName>
    </submittedName>
</protein>
<evidence type="ECO:0000313" key="3">
    <source>
        <dbReference type="WBParaSite" id="HNAJ_0000627601-mRNA-1"/>
    </source>
</evidence>
<reference evidence="1 2" key="2">
    <citation type="submission" date="2018-11" db="EMBL/GenBank/DDBJ databases">
        <authorList>
            <consortium name="Pathogen Informatics"/>
        </authorList>
    </citation>
    <scope>NUCLEOTIDE SEQUENCE [LARGE SCALE GENOMIC DNA]</scope>
</reference>
<evidence type="ECO:0000313" key="2">
    <source>
        <dbReference type="Proteomes" id="UP000278807"/>
    </source>
</evidence>
<name>A0A0R3TGT5_RODNA</name>
<sequence length="201" mass="22348">MFHGQLLHPNWISSEKLCFVSNDGRHIGMLSKVTSAHSVVFDVRRLASLPATDTSFINGLVCGPNEEIAIQTTDDCIRFASLKTLEEAAKSGIDDNFDLPSPPSTRLPFACNQLYSVTFKCQQDVSRKSHFLVGFQANSHRLCLLPWSSTPGVEGECVMRSCSSLVLHSDFLLITNLEHQLITLPLSLSYAECKCSYIYRC</sequence>
<dbReference type="AlphaFoldDB" id="A0A0R3TGT5"/>
<evidence type="ECO:0000313" key="1">
    <source>
        <dbReference type="EMBL" id="VDO02133.1"/>
    </source>
</evidence>